<feature type="transmembrane region" description="Helical" evidence="7">
    <location>
        <begin position="176"/>
        <end position="196"/>
    </location>
</feature>
<keyword evidence="7" id="KW-0472">Membrane</keyword>
<dbReference type="GO" id="GO:0005886">
    <property type="term" value="C:plasma membrane"/>
    <property type="evidence" value="ECO:0007669"/>
    <property type="project" value="TreeGrafter"/>
</dbReference>
<dbReference type="InterPro" id="IPR002528">
    <property type="entry name" value="MATE_fam"/>
</dbReference>
<feature type="transmembrane region" description="Helical" evidence="7">
    <location>
        <begin position="294"/>
        <end position="314"/>
    </location>
</feature>
<evidence type="ECO:0000256" key="4">
    <source>
        <dbReference type="ARBA" id="ARBA00022448"/>
    </source>
</evidence>
<feature type="transmembrane region" description="Helical" evidence="7">
    <location>
        <begin position="149"/>
        <end position="167"/>
    </location>
</feature>
<dbReference type="InterPro" id="IPR050222">
    <property type="entry name" value="MATE_MdtK"/>
</dbReference>
<feature type="transmembrane region" description="Helical" evidence="7">
    <location>
        <begin position="400"/>
        <end position="422"/>
    </location>
</feature>
<dbReference type="Pfam" id="PF01554">
    <property type="entry name" value="MatE"/>
    <property type="match status" value="2"/>
</dbReference>
<feature type="transmembrane region" description="Helical" evidence="7">
    <location>
        <begin position="110"/>
        <end position="129"/>
    </location>
</feature>
<dbReference type="Proteomes" id="UP000253779">
    <property type="component" value="Chromosome"/>
</dbReference>
<dbReference type="GO" id="GO:0042910">
    <property type="term" value="F:xenobiotic transmembrane transporter activity"/>
    <property type="evidence" value="ECO:0007669"/>
    <property type="project" value="InterPro"/>
</dbReference>
<dbReference type="AlphaFoldDB" id="A0AAD0VHL4"/>
<keyword evidence="7" id="KW-1133">Transmembrane helix</keyword>
<dbReference type="PANTHER" id="PTHR43298">
    <property type="entry name" value="MULTIDRUG RESISTANCE PROTEIN NORM-RELATED"/>
    <property type="match status" value="1"/>
</dbReference>
<feature type="transmembrane region" description="Helical" evidence="7">
    <location>
        <begin position="372"/>
        <end position="393"/>
    </location>
</feature>
<keyword evidence="7" id="KW-0812">Transmembrane</keyword>
<feature type="region of interest" description="Disordered" evidence="6">
    <location>
        <begin position="459"/>
        <end position="478"/>
    </location>
</feature>
<dbReference type="PANTHER" id="PTHR43298:SF2">
    <property type="entry name" value="FMN_FAD EXPORTER YEEO-RELATED"/>
    <property type="match status" value="1"/>
</dbReference>
<feature type="transmembrane region" description="Helical" evidence="7">
    <location>
        <begin position="253"/>
        <end position="274"/>
    </location>
</feature>
<accession>A0AAD0VHL4</accession>
<protein>
    <recommendedName>
        <fullName evidence="3">Probable multidrug resistance protein NorM</fullName>
    </recommendedName>
    <alternativeName>
        <fullName evidence="5">Multidrug-efflux transporter</fullName>
    </alternativeName>
</protein>
<evidence type="ECO:0000256" key="5">
    <source>
        <dbReference type="ARBA" id="ARBA00031636"/>
    </source>
</evidence>
<comment type="function">
    <text evidence="1">Multidrug efflux pump.</text>
</comment>
<organism evidence="8 9">
    <name type="scientific">Streptomyces cavourensis</name>
    <dbReference type="NCBI Taxonomy" id="67258"/>
    <lineage>
        <taxon>Bacteria</taxon>
        <taxon>Bacillati</taxon>
        <taxon>Actinomycetota</taxon>
        <taxon>Actinomycetes</taxon>
        <taxon>Kitasatosporales</taxon>
        <taxon>Streptomycetaceae</taxon>
        <taxon>Streptomyces</taxon>
    </lineage>
</organism>
<reference evidence="8 9" key="1">
    <citation type="submission" date="2018-07" db="EMBL/GenBank/DDBJ databases">
        <title>Complete genome sequence of soil actinomycete Streptomyces cavourensis tj430.</title>
        <authorList>
            <person name="Wang P."/>
            <person name="Huang Y."/>
        </authorList>
    </citation>
    <scope>NUCLEOTIDE SEQUENCE [LARGE SCALE GENOMIC DNA]</scope>
    <source>
        <strain evidence="8 9">TJ430</strain>
    </source>
</reference>
<evidence type="ECO:0000256" key="6">
    <source>
        <dbReference type="SAM" id="MobiDB-lite"/>
    </source>
</evidence>
<name>A0AAD0VHL4_9ACTN</name>
<dbReference type="EMBL" id="CP030930">
    <property type="protein sequence ID" value="AXI75143.1"/>
    <property type="molecule type" value="Genomic_DNA"/>
</dbReference>
<evidence type="ECO:0000313" key="9">
    <source>
        <dbReference type="Proteomes" id="UP000253779"/>
    </source>
</evidence>
<evidence type="ECO:0000256" key="7">
    <source>
        <dbReference type="SAM" id="Phobius"/>
    </source>
</evidence>
<feature type="transmembrane region" description="Helical" evidence="7">
    <location>
        <begin position="334"/>
        <end position="352"/>
    </location>
</feature>
<evidence type="ECO:0000256" key="2">
    <source>
        <dbReference type="ARBA" id="ARBA00010199"/>
    </source>
</evidence>
<proteinExistence type="inferred from homology"/>
<keyword evidence="4" id="KW-0813">Transport</keyword>
<dbReference type="GO" id="GO:0015297">
    <property type="term" value="F:antiporter activity"/>
    <property type="evidence" value="ECO:0007669"/>
    <property type="project" value="InterPro"/>
</dbReference>
<feature type="compositionally biased region" description="Polar residues" evidence="6">
    <location>
        <begin position="468"/>
        <end position="478"/>
    </location>
</feature>
<feature type="transmembrane region" description="Helical" evidence="7">
    <location>
        <begin position="27"/>
        <end position="51"/>
    </location>
</feature>
<comment type="similarity">
    <text evidence="2">Belongs to the multi antimicrobial extrusion (MATE) (TC 2.A.66.1) family.</text>
</comment>
<gene>
    <name evidence="8" type="ORF">DTW94_30450</name>
</gene>
<sequence>MSSRACPRGRSTVAETRDAVGSPARSVLRIAVPMLPADLVAVLVPLAVLALMGRIDGDAHYVRALFMPVQFLFLALIAGIGASNQVAAAVAHGAGDLRTAGAALRADARIAAGAGAAFSVLLIVLAPLLGDLMGVSEAARAEFTGFLRAIAPASALLLGPALAAATLRGCGLARQAAAVTLLAALTEIGGVALLALGAGLGIAGVAPAVALSGLAGTALGWVLLRRAGLLGPGAPAPAGAVRPVPVRAAVRRLTAVGVPVGASYLVICAANLVLMRILAPFGPSVQSGYANAATLQTLLIIPGLVLGSATAIVLNSHRGAGRSGLLSPTLQAGLRITAGAYAVLAVVSYAGRDLLAGVMSGDAQIAAETARYLQTVGLSYLLMGLVLAALTVLEQVGGGPAALAMNAVYFVGAVAVGGWLAAASGPDALYRTIAAFNGLGAVAVGVTVWFVRRLAARETSGPSAPDTRPSTTRTGKGT</sequence>
<feature type="transmembrane region" description="Helical" evidence="7">
    <location>
        <begin position="202"/>
        <end position="224"/>
    </location>
</feature>
<evidence type="ECO:0000313" key="8">
    <source>
        <dbReference type="EMBL" id="AXI75143.1"/>
    </source>
</evidence>
<evidence type="ECO:0000256" key="1">
    <source>
        <dbReference type="ARBA" id="ARBA00003408"/>
    </source>
</evidence>
<feature type="transmembrane region" description="Helical" evidence="7">
    <location>
        <begin position="428"/>
        <end position="451"/>
    </location>
</feature>
<evidence type="ECO:0000256" key="3">
    <source>
        <dbReference type="ARBA" id="ARBA00020268"/>
    </source>
</evidence>